<evidence type="ECO:0000313" key="3">
    <source>
        <dbReference type="EMBL" id="ATA92646.1"/>
    </source>
</evidence>
<dbReference type="EMBL" id="CDOE01000071">
    <property type="protein sequence ID" value="CEN38433.1"/>
    <property type="molecule type" value="Genomic_DNA"/>
</dbReference>
<organism evidence="4 5">
    <name type="scientific">Capnocytophaga canimorsus</name>
    <dbReference type="NCBI Taxonomy" id="28188"/>
    <lineage>
        <taxon>Bacteria</taxon>
        <taxon>Pseudomonadati</taxon>
        <taxon>Bacteroidota</taxon>
        <taxon>Flavobacteriia</taxon>
        <taxon>Flavobacteriales</taxon>
        <taxon>Flavobacteriaceae</taxon>
        <taxon>Capnocytophaga</taxon>
    </lineage>
</organism>
<protein>
    <submittedName>
        <fullName evidence="3 4">protein SanA</fullName>
    </submittedName>
</protein>
<evidence type="ECO:0000259" key="2">
    <source>
        <dbReference type="Pfam" id="PF02698"/>
    </source>
</evidence>
<dbReference type="EMBL" id="CP022388">
    <property type="protein sequence ID" value="ATA92646.1"/>
    <property type="molecule type" value="Genomic_DNA"/>
</dbReference>
<accession>A0A0B7HLN0</accession>
<keyword evidence="1" id="KW-0472">Membrane</keyword>
<dbReference type="RefSeq" id="WP_013996876.1">
    <property type="nucleotide sequence ID" value="NZ_BOQI01000013.1"/>
</dbReference>
<reference evidence="3" key="2">
    <citation type="journal article" date="2017" name="Genome Announc.">
        <title>Twelve Complete Reference Genomes of Clinical Isolates in the Capnocytophaga Genus.</title>
        <authorList>
            <person name="Villarma A."/>
            <person name="Gulvik C.A."/>
            <person name="Rowe L.A."/>
            <person name="Sheth M."/>
            <person name="Juieng P."/>
            <person name="Nicholson A.C."/>
            <person name="Loparev V.N."/>
            <person name="McQuiston J.R."/>
        </authorList>
    </citation>
    <scope>NUCLEOTIDE SEQUENCE</scope>
    <source>
        <strain evidence="3">H5594</strain>
    </source>
</reference>
<reference evidence="6" key="3">
    <citation type="submission" date="2017-06" db="EMBL/GenBank/DDBJ databases">
        <title>Capnocytophaga spp. assemblies.</title>
        <authorList>
            <person name="Gulvik C.A."/>
        </authorList>
    </citation>
    <scope>NUCLEOTIDE SEQUENCE [LARGE SCALE GENOMIC DNA]</scope>
    <source>
        <strain evidence="6">H5594</strain>
    </source>
</reference>
<evidence type="ECO:0000256" key="1">
    <source>
        <dbReference type="SAM" id="Phobius"/>
    </source>
</evidence>
<dbReference type="CDD" id="cd06259">
    <property type="entry name" value="YdcF-like"/>
    <property type="match status" value="1"/>
</dbReference>
<dbReference type="GeneID" id="69581406"/>
<proteinExistence type="predicted"/>
<gene>
    <name evidence="4" type="ORF">CCAN12_730052</name>
    <name evidence="3" type="ORF">CGC56_11075</name>
</gene>
<dbReference type="InterPro" id="IPR051599">
    <property type="entry name" value="Cell_Envelope_Assoc"/>
</dbReference>
<keyword evidence="1" id="KW-0812">Transmembrane</keyword>
<dbReference type="OMA" id="DATWYYG"/>
<dbReference type="GO" id="GO:0005886">
    <property type="term" value="C:plasma membrane"/>
    <property type="evidence" value="ECO:0007669"/>
    <property type="project" value="TreeGrafter"/>
</dbReference>
<dbReference type="Proteomes" id="UP000243136">
    <property type="component" value="Chromosome"/>
</dbReference>
<name>A0A0B7HLN0_9FLAO</name>
<dbReference type="InterPro" id="IPR003848">
    <property type="entry name" value="DUF218"/>
</dbReference>
<dbReference type="Proteomes" id="UP000044026">
    <property type="component" value="Unassembled WGS sequence"/>
</dbReference>
<evidence type="ECO:0000313" key="5">
    <source>
        <dbReference type="Proteomes" id="UP000044026"/>
    </source>
</evidence>
<feature type="transmembrane region" description="Helical" evidence="1">
    <location>
        <begin position="12"/>
        <end position="30"/>
    </location>
</feature>
<dbReference type="Pfam" id="PF02698">
    <property type="entry name" value="DUF218"/>
    <property type="match status" value="1"/>
</dbReference>
<dbReference type="PANTHER" id="PTHR30336:SF20">
    <property type="entry name" value="DUF218 DOMAIN-CONTAINING PROTEIN"/>
    <property type="match status" value="1"/>
</dbReference>
<keyword evidence="1" id="KW-1133">Transmembrane helix</keyword>
<evidence type="ECO:0000313" key="6">
    <source>
        <dbReference type="Proteomes" id="UP000243136"/>
    </source>
</evidence>
<reference evidence="4 5" key="1">
    <citation type="submission" date="2015-01" db="EMBL/GenBank/DDBJ databases">
        <authorList>
            <person name="MANFREDI Pablo"/>
        </authorList>
    </citation>
    <scope>NUCLEOTIDE SEQUENCE [LARGE SCALE GENOMIC DNA]</scope>
    <source>
        <strain evidence="4 5">Cc12</strain>
    </source>
</reference>
<dbReference type="AlphaFoldDB" id="A0A0B7HLN0"/>
<feature type="domain" description="DUF218" evidence="2">
    <location>
        <begin position="51"/>
        <end position="172"/>
    </location>
</feature>
<sequence>MRKRGLKFLRWGIGFFIVVLLLVVGSYQYIEWHTQGTTYDHISEVPHNKVGVVLGTSPYLKSGAANPYFQYRIDAAVALFNAQKIDFILVSGDNATVQYNEPKAFKKALINKGIPKEKIFLDYAGFRTLDSMIRAYEVFGQEKFTVISQKFHNQRAVFIARQKNIQAVGFNATDLPSHLGIKTQIREYLARTKVFFDLIFSVQPKFLGEKIEIK</sequence>
<evidence type="ECO:0000313" key="4">
    <source>
        <dbReference type="EMBL" id="CEN38433.1"/>
    </source>
</evidence>
<dbReference type="PANTHER" id="PTHR30336">
    <property type="entry name" value="INNER MEMBRANE PROTEIN, PROBABLE PERMEASE"/>
    <property type="match status" value="1"/>
</dbReference>